<proteinExistence type="predicted"/>
<comment type="caution">
    <text evidence="2">The sequence shown here is derived from an EMBL/GenBank/DDBJ whole genome shotgun (WGS) entry which is preliminary data.</text>
</comment>
<dbReference type="CDD" id="cd00093">
    <property type="entry name" value="HTH_XRE"/>
    <property type="match status" value="1"/>
</dbReference>
<dbReference type="InterPro" id="IPR010982">
    <property type="entry name" value="Lambda_DNA-bd_dom_sf"/>
</dbReference>
<gene>
    <name evidence="2" type="ORF">ACJDUH_07370</name>
</gene>
<organism evidence="2 3">
    <name type="scientific">Candidatus Clostridium radicumherbarum</name>
    <dbReference type="NCBI Taxonomy" id="3381662"/>
    <lineage>
        <taxon>Bacteria</taxon>
        <taxon>Bacillati</taxon>
        <taxon>Bacillota</taxon>
        <taxon>Clostridia</taxon>
        <taxon>Eubacteriales</taxon>
        <taxon>Clostridiaceae</taxon>
        <taxon>Clostridium</taxon>
    </lineage>
</organism>
<feature type="domain" description="HTH cro/C1-type" evidence="1">
    <location>
        <begin position="8"/>
        <end position="63"/>
    </location>
</feature>
<name>A0ABW8TRZ7_9CLOT</name>
<dbReference type="InterPro" id="IPR001387">
    <property type="entry name" value="Cro/C1-type_HTH"/>
</dbReference>
<dbReference type="PROSITE" id="PS50943">
    <property type="entry name" value="HTH_CROC1"/>
    <property type="match status" value="1"/>
</dbReference>
<protein>
    <submittedName>
        <fullName evidence="2">Helix-turn-helix domain-containing protein</fullName>
    </submittedName>
</protein>
<dbReference type="RefSeq" id="WP_406764504.1">
    <property type="nucleotide sequence ID" value="NZ_JBJHZY010000001.1"/>
</dbReference>
<reference evidence="2 3" key="1">
    <citation type="submission" date="2024-11" db="EMBL/GenBank/DDBJ databases">
        <authorList>
            <person name="Heng Y.C."/>
            <person name="Lim A.C.H."/>
            <person name="Lee J.K.Y."/>
            <person name="Kittelmann S."/>
        </authorList>
    </citation>
    <scope>NUCLEOTIDE SEQUENCE [LARGE SCALE GENOMIC DNA]</scope>
    <source>
        <strain evidence="2 3">WILCCON 0202</strain>
    </source>
</reference>
<evidence type="ECO:0000313" key="2">
    <source>
        <dbReference type="EMBL" id="MFL0267918.1"/>
    </source>
</evidence>
<dbReference type="SUPFAM" id="SSF47413">
    <property type="entry name" value="lambda repressor-like DNA-binding domains"/>
    <property type="match status" value="1"/>
</dbReference>
<keyword evidence="3" id="KW-1185">Reference proteome</keyword>
<dbReference type="Gene3D" id="1.10.260.40">
    <property type="entry name" value="lambda repressor-like DNA-binding domains"/>
    <property type="match status" value="1"/>
</dbReference>
<evidence type="ECO:0000313" key="3">
    <source>
        <dbReference type="Proteomes" id="UP001623661"/>
    </source>
</evidence>
<dbReference type="Pfam" id="PF01381">
    <property type="entry name" value="HTH_3"/>
    <property type="match status" value="1"/>
</dbReference>
<sequence>MILNVKYLKTLIEKKGWSDRQFAMKCGLSSATVSRIISGKRGAGTRALVGIRKAFPNEPVEKLFFLSN</sequence>
<dbReference type="Proteomes" id="UP001623661">
    <property type="component" value="Unassembled WGS sequence"/>
</dbReference>
<accession>A0ABW8TRZ7</accession>
<evidence type="ECO:0000259" key="1">
    <source>
        <dbReference type="PROSITE" id="PS50943"/>
    </source>
</evidence>
<dbReference type="EMBL" id="JBJHZY010000001">
    <property type="protein sequence ID" value="MFL0267918.1"/>
    <property type="molecule type" value="Genomic_DNA"/>
</dbReference>